<dbReference type="Pfam" id="PF07927">
    <property type="entry name" value="HicA_toxin"/>
    <property type="match status" value="1"/>
</dbReference>
<dbReference type="Proteomes" id="UP000460654">
    <property type="component" value="Unassembled WGS sequence"/>
</dbReference>
<sequence length="63" mass="6889">DDVVALIKAVGGTIKNNNGSRRKFQIGTTKFSTHEPHPKNVMDKGAVAGLKEWFVNCVGVDYE</sequence>
<dbReference type="RefSeq" id="WP_106643040.1">
    <property type="nucleotide sequence ID" value="NZ_JADFFF010000403.1"/>
</dbReference>
<feature type="non-terminal residue" evidence="1">
    <location>
        <position position="1"/>
    </location>
</feature>
<dbReference type="InterPro" id="IPR012933">
    <property type="entry name" value="HicA_mRNA_interferase"/>
</dbReference>
<name>A0A8T9CT85_ECOLX</name>
<reference evidence="1 2" key="1">
    <citation type="submission" date="2018-09" db="EMBL/GenBank/DDBJ databases">
        <title>Persistent metagenomic signatures of early life antibiotic treatment in the infant gut microbiota and resistome.</title>
        <authorList>
            <person name="Gasparrini A.J."/>
        </authorList>
    </citation>
    <scope>NUCLEOTIDE SEQUENCE [LARGE SCALE GENOMIC DNA]</scope>
    <source>
        <strain evidence="1 2">T0181B.E-10</strain>
    </source>
</reference>
<accession>A0A8T9CT85</accession>
<comment type="caution">
    <text evidence="1">The sequence shown here is derived from an EMBL/GenBank/DDBJ whole genome shotgun (WGS) entry which is preliminary data.</text>
</comment>
<dbReference type="AlphaFoldDB" id="A0A8T9CT85"/>
<gene>
    <name evidence="1" type="ORF">D4N09_29035</name>
</gene>
<evidence type="ECO:0000313" key="1">
    <source>
        <dbReference type="EMBL" id="TXU22934.1"/>
    </source>
</evidence>
<dbReference type="EMBL" id="QYOH01000418">
    <property type="protein sequence ID" value="TXU22934.1"/>
    <property type="molecule type" value="Genomic_DNA"/>
</dbReference>
<protein>
    <submittedName>
        <fullName evidence="1">Type II toxin-antitoxin system HicA family toxin</fullName>
    </submittedName>
</protein>
<dbReference type="GO" id="GO:0003729">
    <property type="term" value="F:mRNA binding"/>
    <property type="evidence" value="ECO:0007669"/>
    <property type="project" value="InterPro"/>
</dbReference>
<proteinExistence type="predicted"/>
<organism evidence="1 2">
    <name type="scientific">Escherichia coli</name>
    <dbReference type="NCBI Taxonomy" id="562"/>
    <lineage>
        <taxon>Bacteria</taxon>
        <taxon>Pseudomonadati</taxon>
        <taxon>Pseudomonadota</taxon>
        <taxon>Gammaproteobacteria</taxon>
        <taxon>Enterobacterales</taxon>
        <taxon>Enterobacteriaceae</taxon>
        <taxon>Escherichia</taxon>
    </lineage>
</organism>
<evidence type="ECO:0000313" key="2">
    <source>
        <dbReference type="Proteomes" id="UP000460654"/>
    </source>
</evidence>